<protein>
    <submittedName>
        <fullName evidence="3">Putative mitochondrial protein AtMg00300</fullName>
    </submittedName>
</protein>
<reference evidence="3" key="1">
    <citation type="journal article" date="2014" name="PLoS ONE">
        <title>Transcriptome-Based Identification of ABC Transporters in the Western Tarnished Plant Bug Lygus hesperus.</title>
        <authorList>
            <person name="Hull J.J."/>
            <person name="Chaney K."/>
            <person name="Geib S.M."/>
            <person name="Fabrick J.A."/>
            <person name="Brent C.S."/>
            <person name="Walsh D."/>
            <person name="Lavine L.C."/>
        </authorList>
    </citation>
    <scope>NUCLEOTIDE SEQUENCE</scope>
</reference>
<evidence type="ECO:0000313" key="3">
    <source>
        <dbReference type="EMBL" id="JAG36193.1"/>
    </source>
</evidence>
<dbReference type="Pfam" id="PF13976">
    <property type="entry name" value="gag_pre-integrs"/>
    <property type="match status" value="1"/>
</dbReference>
<dbReference type="EMBL" id="GBHO01007411">
    <property type="protein sequence ID" value="JAG36193.1"/>
    <property type="molecule type" value="Transcribed_RNA"/>
</dbReference>
<evidence type="ECO:0000256" key="1">
    <source>
        <dbReference type="SAM" id="MobiDB-lite"/>
    </source>
</evidence>
<feature type="non-terminal residue" evidence="3">
    <location>
        <position position="111"/>
    </location>
</feature>
<accession>A0A0A9YYM3</accession>
<organism evidence="3">
    <name type="scientific">Lygus hesperus</name>
    <name type="common">Western plant bug</name>
    <dbReference type="NCBI Taxonomy" id="30085"/>
    <lineage>
        <taxon>Eukaryota</taxon>
        <taxon>Metazoa</taxon>
        <taxon>Ecdysozoa</taxon>
        <taxon>Arthropoda</taxon>
        <taxon>Hexapoda</taxon>
        <taxon>Insecta</taxon>
        <taxon>Pterygota</taxon>
        <taxon>Neoptera</taxon>
        <taxon>Paraneoptera</taxon>
        <taxon>Hemiptera</taxon>
        <taxon>Heteroptera</taxon>
        <taxon>Panheteroptera</taxon>
        <taxon>Cimicomorpha</taxon>
        <taxon>Miridae</taxon>
        <taxon>Mirini</taxon>
        <taxon>Lygus</taxon>
    </lineage>
</organism>
<feature type="domain" description="GAG-pre-integrase" evidence="2">
    <location>
        <begin position="8"/>
        <end position="81"/>
    </location>
</feature>
<reference evidence="3" key="2">
    <citation type="submission" date="2014-07" db="EMBL/GenBank/DDBJ databases">
        <authorList>
            <person name="Hull J."/>
        </authorList>
    </citation>
    <scope>NUCLEOTIDE SEQUENCE</scope>
</reference>
<gene>
    <name evidence="3" type="ORF">CM83_104568</name>
</gene>
<dbReference type="InterPro" id="IPR025724">
    <property type="entry name" value="GAG-pre-integrase_dom"/>
</dbReference>
<dbReference type="AlphaFoldDB" id="A0A0A9YYM3"/>
<evidence type="ECO:0000259" key="2">
    <source>
        <dbReference type="Pfam" id="PF13976"/>
    </source>
</evidence>
<feature type="region of interest" description="Disordered" evidence="1">
    <location>
        <begin position="85"/>
        <end position="111"/>
    </location>
</feature>
<sequence length="111" mass="12669">MKAEKSEGLYVVNTQPAEKPSCLKPETCRNVSQEKLRTWHRRMGHINERDLKDALKNESVLGLDFATSESLGDCEICIRGKFSRPPFPTREDRRTTTPLEIIHSDVAGPFR</sequence>
<name>A0A0A9YYM3_LYGHE</name>
<proteinExistence type="predicted"/>